<accession>A0ABY0D9A3</accession>
<proteinExistence type="predicted"/>
<reference evidence="1 2" key="1">
    <citation type="submission" date="2018-10" db="EMBL/GenBank/DDBJ databases">
        <title>Bradyrhizobium sp. nov., isolated from effective nodules of peanut in China.</title>
        <authorList>
            <person name="Li Y."/>
        </authorList>
    </citation>
    <scope>NUCLEOTIDE SEQUENCE [LARGE SCALE GENOMIC DNA]</scope>
    <source>
        <strain evidence="1 2">CCBAU 51781</strain>
    </source>
</reference>
<dbReference type="RefSeq" id="WP_128942739.1">
    <property type="nucleotide sequence ID" value="NZ_RDRA01000035.1"/>
</dbReference>
<evidence type="ECO:0000313" key="1">
    <source>
        <dbReference type="EMBL" id="RXG86497.1"/>
    </source>
</evidence>
<comment type="caution">
    <text evidence="1">The sequence shown here is derived from an EMBL/GenBank/DDBJ whole genome shotgun (WGS) entry which is preliminary data.</text>
</comment>
<organism evidence="1 2">
    <name type="scientific">Bradyrhizobium zhanjiangense</name>
    <dbReference type="NCBI Taxonomy" id="1325107"/>
    <lineage>
        <taxon>Bacteria</taxon>
        <taxon>Pseudomonadati</taxon>
        <taxon>Pseudomonadota</taxon>
        <taxon>Alphaproteobacteria</taxon>
        <taxon>Hyphomicrobiales</taxon>
        <taxon>Nitrobacteraceae</taxon>
        <taxon>Bradyrhizobium</taxon>
    </lineage>
</organism>
<gene>
    <name evidence="1" type="ORF">EAS62_37275</name>
</gene>
<evidence type="ECO:0008006" key="3">
    <source>
        <dbReference type="Google" id="ProtNLM"/>
    </source>
</evidence>
<evidence type="ECO:0000313" key="2">
    <source>
        <dbReference type="Proteomes" id="UP000289946"/>
    </source>
</evidence>
<keyword evidence="2" id="KW-1185">Reference proteome</keyword>
<dbReference type="Proteomes" id="UP000289946">
    <property type="component" value="Unassembled WGS sequence"/>
</dbReference>
<sequence length="162" mass="16757">MTAMSPEALVDALQVQIAGLDSAIAGLDAETGSLAFEDASGVTGAAKRLAAHLDKLELAKSDRALKQRALEVARSRAADSDKQRIERARAVSPAEAMKGITRTKCPGTCSAGGCALAGGLPRCVHPAKGGLPAELMNDRVLRDFNEAALAELAHQAAEDRLG</sequence>
<name>A0ABY0D9A3_9BRAD</name>
<protein>
    <recommendedName>
        <fullName evidence="3">DUF222 domain-containing protein</fullName>
    </recommendedName>
</protein>
<dbReference type="EMBL" id="RDRA01000035">
    <property type="protein sequence ID" value="RXG86497.1"/>
    <property type="molecule type" value="Genomic_DNA"/>
</dbReference>